<accession>A0A7A2J6S8</accession>
<evidence type="ECO:0000313" key="3">
    <source>
        <dbReference type="Proteomes" id="UP000524010"/>
    </source>
</evidence>
<evidence type="ECO:0000313" key="2">
    <source>
        <dbReference type="EMBL" id="MBL6204664.1"/>
    </source>
</evidence>
<sequence>MASIPELPHFAPAPVPCPASALASQGGVELLTFGRLYRLTPGFGGFTPLPYTAWSAAFHVAGAAYHGDDI</sequence>
<comment type="caution">
    <text evidence="1">The sequence shown here is derived from an EMBL/GenBank/DDBJ whole genome shotgun (WGS) entry which is preliminary data.</text>
</comment>
<gene>
    <name evidence="1" type="ORF">BTB68_003514</name>
    <name evidence="2" type="ORF">JNA68_15850</name>
</gene>
<dbReference type="Proteomes" id="UP000524010">
    <property type="component" value="Unassembled WGS sequence"/>
</dbReference>
<proteinExistence type="predicted"/>
<dbReference type="EMBL" id="AASRHK010000040">
    <property type="protein sequence ID" value="EFF8955507.1"/>
    <property type="molecule type" value="Genomic_DNA"/>
</dbReference>
<dbReference type="EMBL" id="JAETYU010000020">
    <property type="protein sequence ID" value="MBL6204664.1"/>
    <property type="molecule type" value="Genomic_DNA"/>
</dbReference>
<reference evidence="2" key="2">
    <citation type="submission" date="2021-01" db="EMBL/GenBank/DDBJ databases">
        <title>Genomes of Escherichia coli STEC strains from raw meat-based diets for companion animals.</title>
        <authorList>
            <person name="Stevens M.J.A."/>
            <person name="Stephan R."/>
        </authorList>
    </citation>
    <scope>NUCLEOTIDE SEQUENCE</scope>
    <source>
        <strain evidence="2">ATC7-7</strain>
    </source>
</reference>
<name>A0A7A2J6S8_ECOLX</name>
<protein>
    <submittedName>
        <fullName evidence="1">Uncharacterized protein</fullName>
    </submittedName>
</protein>
<reference evidence="1 3" key="1">
    <citation type="submission" date="2020-02" db="EMBL/GenBank/DDBJ databases">
        <authorList>
            <consortium name="PulseNet: The National Subtyping Network for Foodborne Disease Surveillance"/>
            <person name="Tarr C.L."/>
            <person name="Trees E."/>
            <person name="Katz L.S."/>
            <person name="Carleton-Romer H.A."/>
            <person name="Stroika S."/>
            <person name="Kucerova Z."/>
            <person name="Roache K.F."/>
            <person name="Sabol A.L."/>
            <person name="Besser J."/>
            <person name="Gerner-Smidt P."/>
        </authorList>
    </citation>
    <scope>NUCLEOTIDE SEQUENCE [LARGE SCALE GENOMIC DNA]</scope>
    <source>
        <strain evidence="1 3">PNUSAE005278</strain>
    </source>
</reference>
<dbReference type="AlphaFoldDB" id="A0A7A2J6S8"/>
<dbReference type="Proteomes" id="UP000655659">
    <property type="component" value="Unassembled WGS sequence"/>
</dbReference>
<organism evidence="1 3">
    <name type="scientific">Escherichia coli</name>
    <dbReference type="NCBI Taxonomy" id="562"/>
    <lineage>
        <taxon>Bacteria</taxon>
        <taxon>Pseudomonadati</taxon>
        <taxon>Pseudomonadota</taxon>
        <taxon>Gammaproteobacteria</taxon>
        <taxon>Enterobacterales</taxon>
        <taxon>Enterobacteriaceae</taxon>
        <taxon>Escherichia</taxon>
    </lineage>
</organism>
<dbReference type="RefSeq" id="WP_001367310.1">
    <property type="nucleotide sequence ID" value="NZ_BRVX01000017.1"/>
</dbReference>
<evidence type="ECO:0000313" key="1">
    <source>
        <dbReference type="EMBL" id="EFF8955507.1"/>
    </source>
</evidence>